<feature type="compositionally biased region" description="Low complexity" evidence="11">
    <location>
        <begin position="326"/>
        <end position="336"/>
    </location>
</feature>
<dbReference type="InterPro" id="IPR011009">
    <property type="entry name" value="Kinase-like_dom_sf"/>
</dbReference>
<evidence type="ECO:0000256" key="8">
    <source>
        <dbReference type="ARBA" id="ARBA00047899"/>
    </source>
</evidence>
<dbReference type="InterPro" id="IPR017441">
    <property type="entry name" value="Protein_kinase_ATP_BS"/>
</dbReference>
<feature type="region of interest" description="Disordered" evidence="11">
    <location>
        <begin position="536"/>
        <end position="556"/>
    </location>
</feature>
<feature type="compositionally biased region" description="Low complexity" evidence="11">
    <location>
        <begin position="102"/>
        <end position="111"/>
    </location>
</feature>
<comment type="catalytic activity">
    <reaction evidence="9">
        <text>L-seryl-[protein] + ATP = O-phospho-L-seryl-[protein] + ADP + H(+)</text>
        <dbReference type="Rhea" id="RHEA:17989"/>
        <dbReference type="Rhea" id="RHEA-COMP:9863"/>
        <dbReference type="Rhea" id="RHEA-COMP:11604"/>
        <dbReference type="ChEBI" id="CHEBI:15378"/>
        <dbReference type="ChEBI" id="CHEBI:29999"/>
        <dbReference type="ChEBI" id="CHEBI:30616"/>
        <dbReference type="ChEBI" id="CHEBI:83421"/>
        <dbReference type="ChEBI" id="CHEBI:456216"/>
        <dbReference type="EC" id="2.7.11.1"/>
    </reaction>
</comment>
<evidence type="ECO:0000313" key="14">
    <source>
        <dbReference type="Proteomes" id="UP001497457"/>
    </source>
</evidence>
<dbReference type="PROSITE" id="PS50011">
    <property type="entry name" value="PROTEIN_KINASE_DOM"/>
    <property type="match status" value="1"/>
</dbReference>
<dbReference type="Pfam" id="PF00069">
    <property type="entry name" value="Pkinase"/>
    <property type="match status" value="2"/>
</dbReference>
<feature type="region of interest" description="Disordered" evidence="11">
    <location>
        <begin position="324"/>
        <end position="345"/>
    </location>
</feature>
<evidence type="ECO:0000256" key="4">
    <source>
        <dbReference type="ARBA" id="ARBA00022679"/>
    </source>
</evidence>
<evidence type="ECO:0000313" key="13">
    <source>
        <dbReference type="EMBL" id="CAL5073671.1"/>
    </source>
</evidence>
<evidence type="ECO:0000259" key="12">
    <source>
        <dbReference type="PROSITE" id="PS50011"/>
    </source>
</evidence>
<evidence type="ECO:0000256" key="6">
    <source>
        <dbReference type="ARBA" id="ARBA00022777"/>
    </source>
</evidence>
<feature type="region of interest" description="Disordered" evidence="11">
    <location>
        <begin position="90"/>
        <end position="111"/>
    </location>
</feature>
<evidence type="ECO:0000256" key="5">
    <source>
        <dbReference type="ARBA" id="ARBA00022741"/>
    </source>
</evidence>
<organism evidence="13 14">
    <name type="scientific">Urochloa decumbens</name>
    <dbReference type="NCBI Taxonomy" id="240449"/>
    <lineage>
        <taxon>Eukaryota</taxon>
        <taxon>Viridiplantae</taxon>
        <taxon>Streptophyta</taxon>
        <taxon>Embryophyta</taxon>
        <taxon>Tracheophyta</taxon>
        <taxon>Spermatophyta</taxon>
        <taxon>Magnoliopsida</taxon>
        <taxon>Liliopsida</taxon>
        <taxon>Poales</taxon>
        <taxon>Poaceae</taxon>
        <taxon>PACMAD clade</taxon>
        <taxon>Panicoideae</taxon>
        <taxon>Panicodae</taxon>
        <taxon>Paniceae</taxon>
        <taxon>Melinidinae</taxon>
        <taxon>Urochloa</taxon>
    </lineage>
</organism>
<feature type="binding site" evidence="10">
    <location>
        <position position="152"/>
    </location>
    <ligand>
        <name>ATP</name>
        <dbReference type="ChEBI" id="CHEBI:30616"/>
    </ligand>
</feature>
<evidence type="ECO:0000256" key="2">
    <source>
        <dbReference type="ARBA" id="ARBA00012513"/>
    </source>
</evidence>
<dbReference type="AlphaFoldDB" id="A0ABC9FDP0"/>
<evidence type="ECO:0000256" key="7">
    <source>
        <dbReference type="ARBA" id="ARBA00022840"/>
    </source>
</evidence>
<dbReference type="InterPro" id="IPR008271">
    <property type="entry name" value="Ser/Thr_kinase_AS"/>
</dbReference>
<reference evidence="13 14" key="2">
    <citation type="submission" date="2024-10" db="EMBL/GenBank/DDBJ databases">
        <authorList>
            <person name="Ryan C."/>
        </authorList>
    </citation>
    <scope>NUCLEOTIDE SEQUENCE [LARGE SCALE GENOMIC DNA]</scope>
</reference>
<gene>
    <name evidence="13" type="ORF">URODEC1_LOCUS104749</name>
</gene>
<keyword evidence="4" id="KW-0808">Transferase</keyword>
<evidence type="ECO:0000256" key="11">
    <source>
        <dbReference type="SAM" id="MobiDB-lite"/>
    </source>
</evidence>
<dbReference type="PANTHER" id="PTHR45637">
    <property type="entry name" value="FLIPPASE KINASE 1-RELATED"/>
    <property type="match status" value="1"/>
</dbReference>
<feature type="domain" description="Protein kinase" evidence="12">
    <location>
        <begin position="121"/>
        <end position="495"/>
    </location>
</feature>
<keyword evidence="7 10" id="KW-0067">ATP-binding</keyword>
<feature type="region of interest" description="Disordered" evidence="11">
    <location>
        <begin position="358"/>
        <end position="384"/>
    </location>
</feature>
<evidence type="ECO:0000256" key="1">
    <source>
        <dbReference type="ARBA" id="ARBA00009903"/>
    </source>
</evidence>
<name>A0ABC9FDP0_9POAL</name>
<evidence type="ECO:0000256" key="9">
    <source>
        <dbReference type="ARBA" id="ARBA00048679"/>
    </source>
</evidence>
<dbReference type="EC" id="2.7.11.1" evidence="2"/>
<keyword evidence="14" id="KW-1185">Reference proteome</keyword>
<feature type="region of interest" description="Disordered" evidence="11">
    <location>
        <begin position="276"/>
        <end position="312"/>
    </location>
</feature>
<dbReference type="SUPFAM" id="SSF56112">
    <property type="entry name" value="Protein kinase-like (PK-like)"/>
    <property type="match status" value="1"/>
</dbReference>
<dbReference type="Gene3D" id="1.10.510.10">
    <property type="entry name" value="Transferase(Phosphotransferase) domain 1"/>
    <property type="match status" value="2"/>
</dbReference>
<dbReference type="PROSITE" id="PS00107">
    <property type="entry name" value="PROTEIN_KINASE_ATP"/>
    <property type="match status" value="1"/>
</dbReference>
<keyword evidence="3" id="KW-0723">Serine/threonine-protein kinase</keyword>
<comment type="catalytic activity">
    <reaction evidence="8">
        <text>L-threonyl-[protein] + ATP = O-phospho-L-threonyl-[protein] + ADP + H(+)</text>
        <dbReference type="Rhea" id="RHEA:46608"/>
        <dbReference type="Rhea" id="RHEA-COMP:11060"/>
        <dbReference type="Rhea" id="RHEA-COMP:11605"/>
        <dbReference type="ChEBI" id="CHEBI:15378"/>
        <dbReference type="ChEBI" id="CHEBI:30013"/>
        <dbReference type="ChEBI" id="CHEBI:30616"/>
        <dbReference type="ChEBI" id="CHEBI:61977"/>
        <dbReference type="ChEBI" id="CHEBI:456216"/>
        <dbReference type="EC" id="2.7.11.1"/>
    </reaction>
</comment>
<dbReference type="SMART" id="SM00220">
    <property type="entry name" value="S_TKc"/>
    <property type="match status" value="1"/>
</dbReference>
<dbReference type="Proteomes" id="UP001497457">
    <property type="component" value="Chromosome 6rd"/>
</dbReference>
<dbReference type="EMBL" id="OZ075116">
    <property type="protein sequence ID" value="CAL5073671.1"/>
    <property type="molecule type" value="Genomic_DNA"/>
</dbReference>
<dbReference type="FunFam" id="1.10.510.10:FF:000617">
    <property type="entry name" value="Serine/threonine-protein kinase UCNL"/>
    <property type="match status" value="1"/>
</dbReference>
<comment type="similarity">
    <text evidence="1">Belongs to the protein kinase superfamily. AGC Ser/Thr protein kinase family.</text>
</comment>
<dbReference type="PROSITE" id="PS00108">
    <property type="entry name" value="PROTEIN_KINASE_ST"/>
    <property type="match status" value="1"/>
</dbReference>
<sequence length="556" mass="61367">MRVYDFGLDKTDDELIERKKRQSQIRAGGNNRILLKVALWQRHSPLDLFSCALCSGRRDKTSEPVKLPPYDEPAPTRLRLPYIATHLALGTKPDTPRHEQSLMPLTTTTTPPMEEIDLDAVRAARVLGRGAMGTVFLVAGAGAGGEPYYALKVFDKRRAPTAAGGEDAARRARWEVSVLSRLAAHPHPHLPSLLGRAETADLLAWALPYCPGGDLNELRHAQPDRVFSPAAIRFYAAEVVSALAELHAAGIAYRDLKPENVLLQADGHVTLTDFDLSRHLPPCPRSPSTSSSSSCSATSSPTPHVSSHGRSHYRNHLKRIFKRSESAVTASTTTTSGQEEVDEPHNLAWYLNRSLDGGGDQMKKAKSARVSPMDRGGGKNLSSALRSGERSFSFVGTEEYVAPEVVRGDGHEFAVDWWALGVLVYEMSQGRTPFRGRSRKETFRNVLLRGPEFSAEARRRWPELADLVERLLDKDPARRLGFAGGADEVRAHPFFAGVAWDLLGEVSRPPYIPQPAEDVVSCEGFSVVEYFDKLHLPPPSPVEQEHSPEEELMPEF</sequence>
<proteinExistence type="inferred from homology"/>
<evidence type="ECO:0000256" key="3">
    <source>
        <dbReference type="ARBA" id="ARBA00022527"/>
    </source>
</evidence>
<dbReference type="FunFam" id="1.10.510.10:FF:000720">
    <property type="entry name" value="Serine/threonine-protein kinase UCNL"/>
    <property type="match status" value="1"/>
</dbReference>
<protein>
    <recommendedName>
        <fullName evidence="2">non-specific serine/threonine protein kinase</fullName>
        <ecNumber evidence="2">2.7.11.1</ecNumber>
    </recommendedName>
</protein>
<dbReference type="InterPro" id="IPR000719">
    <property type="entry name" value="Prot_kinase_dom"/>
</dbReference>
<evidence type="ECO:0000256" key="10">
    <source>
        <dbReference type="PROSITE-ProRule" id="PRU10141"/>
    </source>
</evidence>
<dbReference type="GO" id="GO:0004674">
    <property type="term" value="F:protein serine/threonine kinase activity"/>
    <property type="evidence" value="ECO:0007669"/>
    <property type="project" value="UniProtKB-KW"/>
</dbReference>
<keyword evidence="6" id="KW-0418">Kinase</keyword>
<keyword evidence="5 10" id="KW-0547">Nucleotide-binding</keyword>
<dbReference type="GO" id="GO:0005524">
    <property type="term" value="F:ATP binding"/>
    <property type="evidence" value="ECO:0007669"/>
    <property type="project" value="UniProtKB-UniRule"/>
</dbReference>
<feature type="compositionally biased region" description="Low complexity" evidence="11">
    <location>
        <begin position="286"/>
        <end position="303"/>
    </location>
</feature>
<accession>A0ABC9FDP0</accession>
<reference evidence="14" key="1">
    <citation type="submission" date="2024-06" db="EMBL/GenBank/DDBJ databases">
        <authorList>
            <person name="Ryan C."/>
        </authorList>
    </citation>
    <scope>NUCLEOTIDE SEQUENCE [LARGE SCALE GENOMIC DNA]</scope>
</reference>